<dbReference type="Pfam" id="PF06718">
    <property type="entry name" value="DUF1203"/>
    <property type="match status" value="1"/>
</dbReference>
<protein>
    <submittedName>
        <fullName evidence="1">DUF1203 domain-containing protein</fullName>
    </submittedName>
</protein>
<comment type="caution">
    <text evidence="1">The sequence shown here is derived from an EMBL/GenBank/DDBJ whole genome shotgun (WGS) entry which is preliminary data.</text>
</comment>
<reference evidence="1" key="2">
    <citation type="submission" date="2023-06" db="EMBL/GenBank/DDBJ databases">
        <authorList>
            <person name="Lucena T."/>
            <person name="Sun Q."/>
        </authorList>
    </citation>
    <scope>NUCLEOTIDE SEQUENCE</scope>
    <source>
        <strain evidence="1">CECT 7703</strain>
    </source>
</reference>
<reference evidence="1" key="1">
    <citation type="journal article" date="2014" name="Int. J. Syst. Evol. Microbiol.">
        <title>Complete genome of a new Firmicutes species belonging to the dominant human colonic microbiota ('Ruminococcus bicirculans') reveals two chromosomes and a selective capacity to utilize plant glucans.</title>
        <authorList>
            <consortium name="NISC Comparative Sequencing Program"/>
            <person name="Wegmann U."/>
            <person name="Louis P."/>
            <person name="Goesmann A."/>
            <person name="Henrissat B."/>
            <person name="Duncan S.H."/>
            <person name="Flint H.J."/>
        </authorList>
    </citation>
    <scope>NUCLEOTIDE SEQUENCE</scope>
    <source>
        <strain evidence="1">CECT 7703</strain>
    </source>
</reference>
<sequence length="165" mass="18238">MSIPYRIEPIRADFLARARMHGLDDQQQPVEYHQAQGGEPCRDVLRRAHHGEALILASYCPFSLPGPYREFGPVFILRDASPVAASVQALPLAPVADYFKDTLVLRAYTASERIVDGLVVTAGDAEERLQGLWARDEVAFVLARFAGYGCYGCRVTRTDRSLVAG</sequence>
<dbReference type="RefSeq" id="WP_290331358.1">
    <property type="nucleotide sequence ID" value="NZ_JAUFPU010000003.1"/>
</dbReference>
<organism evidence="1 2">
    <name type="scientific">Chitinimonas viridis</name>
    <dbReference type="NCBI Taxonomy" id="664880"/>
    <lineage>
        <taxon>Bacteria</taxon>
        <taxon>Pseudomonadati</taxon>
        <taxon>Pseudomonadota</taxon>
        <taxon>Betaproteobacteria</taxon>
        <taxon>Neisseriales</taxon>
        <taxon>Chitinibacteraceae</taxon>
        <taxon>Chitinimonas</taxon>
    </lineage>
</organism>
<dbReference type="InterPro" id="IPR009593">
    <property type="entry name" value="DUF1203"/>
</dbReference>
<accession>A0ABT8B212</accession>
<evidence type="ECO:0000313" key="1">
    <source>
        <dbReference type="EMBL" id="MDN3575711.1"/>
    </source>
</evidence>
<dbReference type="Proteomes" id="UP001180081">
    <property type="component" value="Unassembled WGS sequence"/>
</dbReference>
<proteinExistence type="predicted"/>
<evidence type="ECO:0000313" key="2">
    <source>
        <dbReference type="Proteomes" id="UP001180081"/>
    </source>
</evidence>
<gene>
    <name evidence="1" type="ORF">QWZ03_02865</name>
</gene>
<name>A0ABT8B212_9NEIS</name>
<dbReference type="PIRSF" id="PIRSF034110">
    <property type="entry name" value="DUF1203"/>
    <property type="match status" value="1"/>
</dbReference>
<dbReference type="EMBL" id="JAUFPU010000003">
    <property type="protein sequence ID" value="MDN3575711.1"/>
    <property type="molecule type" value="Genomic_DNA"/>
</dbReference>
<keyword evidence="2" id="KW-1185">Reference proteome</keyword>